<comment type="subcellular location">
    <subcellularLocation>
        <location evidence="1">Secreted</location>
    </subcellularLocation>
</comment>
<evidence type="ECO:0000313" key="11">
    <source>
        <dbReference type="Proteomes" id="UP001497482"/>
    </source>
</evidence>
<comment type="caution">
    <text evidence="7">Lacks conserved residue(s) required for the propagation of feature annotation.</text>
</comment>
<evidence type="ECO:0000256" key="2">
    <source>
        <dbReference type="ARBA" id="ARBA00022525"/>
    </source>
</evidence>
<dbReference type="PROSITE" id="PS50287">
    <property type="entry name" value="SRCR_2"/>
    <property type="match status" value="1"/>
</dbReference>
<dbReference type="Proteomes" id="UP001497482">
    <property type="component" value="Chromosome 3"/>
</dbReference>
<keyword evidence="2" id="KW-0964">Secreted</keyword>
<feature type="region of interest" description="Disordered" evidence="8">
    <location>
        <begin position="296"/>
        <end position="426"/>
    </location>
</feature>
<dbReference type="GO" id="GO:0016020">
    <property type="term" value="C:membrane"/>
    <property type="evidence" value="ECO:0007669"/>
    <property type="project" value="InterPro"/>
</dbReference>
<evidence type="ECO:0000256" key="3">
    <source>
        <dbReference type="ARBA" id="ARBA00022729"/>
    </source>
</evidence>
<dbReference type="Pfam" id="PF00530">
    <property type="entry name" value="SRCR"/>
    <property type="match status" value="1"/>
</dbReference>
<evidence type="ECO:0000256" key="5">
    <source>
        <dbReference type="ARBA" id="ARBA00023157"/>
    </source>
</evidence>
<sequence length="426" mass="48623">MKSSLSQTLCPECDEDLSVSDSVRLVGGSGLCSGSLQIWDQSWISVCEGALDLRGAEVLCRELGCRGPSVLQGELSSLGQTFHCEGHESALVDCPRSRPKTCPSGPSEDVICSEPLRLVGGASRCAGTKWRTQDSQVQDSQVQDSQVQVSQVGVQVVRVQLGSQFSVQCSVKPQFPGGSFQLLSPSGNHTLPAVNHSAHFLFNHTGPAHKGDYTCVYHLQVFNHSFTSESERLELRLGGGYQVDTGWIPGGYQVDTGWIPGGYRVDTGWIPGGYRVDTGWIPGGYQVDTRWIPGGYQVDTRWIPGGYQVDTRSSQKRREEETDQERREEETDQEERREETDQKRREEETDQKRREEETDQKRREEETDQKRREEETDQERREEETDQERREEETDQERREEETDQKRREEETDQKRREEETDQERR</sequence>
<name>A0AAV2LDM8_KNICA</name>
<dbReference type="Gene3D" id="3.10.250.10">
    <property type="entry name" value="SRCR-like domain"/>
    <property type="match status" value="1"/>
</dbReference>
<keyword evidence="11" id="KW-1185">Reference proteome</keyword>
<feature type="compositionally biased region" description="Basic and acidic residues" evidence="8">
    <location>
        <begin position="316"/>
        <end position="426"/>
    </location>
</feature>
<dbReference type="InterPro" id="IPR001190">
    <property type="entry name" value="SRCR"/>
</dbReference>
<dbReference type="PANTHER" id="PTHR19331:SF22">
    <property type="entry name" value="DELETED IN MALIGNANT BRAIN TUMORS 1 PROTEIN"/>
    <property type="match status" value="1"/>
</dbReference>
<dbReference type="AlphaFoldDB" id="A0AAV2LDM8"/>
<dbReference type="InterPro" id="IPR036772">
    <property type="entry name" value="SRCR-like_dom_sf"/>
</dbReference>
<proteinExistence type="predicted"/>
<accession>A0AAV2LDM8</accession>
<evidence type="ECO:0000256" key="1">
    <source>
        <dbReference type="ARBA" id="ARBA00004613"/>
    </source>
</evidence>
<keyword evidence="6" id="KW-0325">Glycoprotein</keyword>
<dbReference type="InterPro" id="IPR013783">
    <property type="entry name" value="Ig-like_fold"/>
</dbReference>
<evidence type="ECO:0000259" key="9">
    <source>
        <dbReference type="PROSITE" id="PS50287"/>
    </source>
</evidence>
<keyword evidence="5 7" id="KW-1015">Disulfide bond</keyword>
<dbReference type="SUPFAM" id="SSF56487">
    <property type="entry name" value="SRCR-like"/>
    <property type="match status" value="1"/>
</dbReference>
<evidence type="ECO:0000256" key="4">
    <source>
        <dbReference type="ARBA" id="ARBA00022737"/>
    </source>
</evidence>
<dbReference type="InterPro" id="IPR036179">
    <property type="entry name" value="Ig-like_dom_sf"/>
</dbReference>
<evidence type="ECO:0000256" key="6">
    <source>
        <dbReference type="ARBA" id="ARBA00023180"/>
    </source>
</evidence>
<feature type="domain" description="SRCR" evidence="9">
    <location>
        <begin position="23"/>
        <end position="113"/>
    </location>
</feature>
<keyword evidence="4" id="KW-0677">Repeat</keyword>
<gene>
    <name evidence="10" type="ORF">KC01_LOCUS28570</name>
</gene>
<dbReference type="EMBL" id="OZ035825">
    <property type="protein sequence ID" value="CAL1600478.1"/>
    <property type="molecule type" value="Genomic_DNA"/>
</dbReference>
<evidence type="ECO:0000256" key="7">
    <source>
        <dbReference type="PROSITE-ProRule" id="PRU00196"/>
    </source>
</evidence>
<dbReference type="PRINTS" id="PR00258">
    <property type="entry name" value="SPERACTRCPTR"/>
</dbReference>
<protein>
    <recommendedName>
        <fullName evidence="9">SRCR domain-containing protein</fullName>
    </recommendedName>
</protein>
<dbReference type="SUPFAM" id="SSF48726">
    <property type="entry name" value="Immunoglobulin"/>
    <property type="match status" value="1"/>
</dbReference>
<organism evidence="10 11">
    <name type="scientific">Knipowitschia caucasica</name>
    <name type="common">Caucasian dwarf goby</name>
    <name type="synonym">Pomatoschistus caucasicus</name>
    <dbReference type="NCBI Taxonomy" id="637954"/>
    <lineage>
        <taxon>Eukaryota</taxon>
        <taxon>Metazoa</taxon>
        <taxon>Chordata</taxon>
        <taxon>Craniata</taxon>
        <taxon>Vertebrata</taxon>
        <taxon>Euteleostomi</taxon>
        <taxon>Actinopterygii</taxon>
        <taxon>Neopterygii</taxon>
        <taxon>Teleostei</taxon>
        <taxon>Neoteleostei</taxon>
        <taxon>Acanthomorphata</taxon>
        <taxon>Gobiaria</taxon>
        <taxon>Gobiiformes</taxon>
        <taxon>Gobioidei</taxon>
        <taxon>Gobiidae</taxon>
        <taxon>Gobiinae</taxon>
        <taxon>Knipowitschia</taxon>
    </lineage>
</organism>
<evidence type="ECO:0000256" key="8">
    <source>
        <dbReference type="SAM" id="MobiDB-lite"/>
    </source>
</evidence>
<reference evidence="10 11" key="1">
    <citation type="submission" date="2024-04" db="EMBL/GenBank/DDBJ databases">
        <authorList>
            <person name="Waldvogel A.-M."/>
            <person name="Schoenle A."/>
        </authorList>
    </citation>
    <scope>NUCLEOTIDE SEQUENCE [LARGE SCALE GENOMIC DNA]</scope>
</reference>
<dbReference type="PANTHER" id="PTHR19331">
    <property type="entry name" value="SCAVENGER RECEPTOR DOMAIN-CONTAINING"/>
    <property type="match status" value="1"/>
</dbReference>
<dbReference type="Gene3D" id="2.60.40.10">
    <property type="entry name" value="Immunoglobulins"/>
    <property type="match status" value="1"/>
</dbReference>
<dbReference type="SMART" id="SM00202">
    <property type="entry name" value="SR"/>
    <property type="match status" value="1"/>
</dbReference>
<evidence type="ECO:0000313" key="10">
    <source>
        <dbReference type="EMBL" id="CAL1600478.1"/>
    </source>
</evidence>
<keyword evidence="3" id="KW-0732">Signal</keyword>
<feature type="disulfide bond" evidence="7">
    <location>
        <begin position="84"/>
        <end position="94"/>
    </location>
</feature>